<reference evidence="1" key="1">
    <citation type="journal article" date="2015" name="Nature">
        <title>Complex archaea that bridge the gap between prokaryotes and eukaryotes.</title>
        <authorList>
            <person name="Spang A."/>
            <person name="Saw J.H."/>
            <person name="Jorgensen S.L."/>
            <person name="Zaremba-Niedzwiedzka K."/>
            <person name="Martijn J."/>
            <person name="Lind A.E."/>
            <person name="van Eijk R."/>
            <person name="Schleper C."/>
            <person name="Guy L."/>
            <person name="Ettema T.J."/>
        </authorList>
    </citation>
    <scope>NUCLEOTIDE SEQUENCE</scope>
</reference>
<proteinExistence type="predicted"/>
<accession>A0A0F9BYB7</accession>
<dbReference type="AlphaFoldDB" id="A0A0F9BYB7"/>
<sequence>MSEFEDMTYHDWQLAKNDMVVAEAAMMRVARKLMLTNADANLLEIISHVVRLQGAVTGQIEAVIEWYSQDEVVT</sequence>
<name>A0A0F9BYB7_9ZZZZ</name>
<protein>
    <submittedName>
        <fullName evidence="1">Uncharacterized protein</fullName>
    </submittedName>
</protein>
<organism evidence="1">
    <name type="scientific">marine sediment metagenome</name>
    <dbReference type="NCBI Taxonomy" id="412755"/>
    <lineage>
        <taxon>unclassified sequences</taxon>
        <taxon>metagenomes</taxon>
        <taxon>ecological metagenomes</taxon>
    </lineage>
</organism>
<dbReference type="EMBL" id="LAZR01035676">
    <property type="protein sequence ID" value="KKL26879.1"/>
    <property type="molecule type" value="Genomic_DNA"/>
</dbReference>
<comment type="caution">
    <text evidence="1">The sequence shown here is derived from an EMBL/GenBank/DDBJ whole genome shotgun (WGS) entry which is preliminary data.</text>
</comment>
<gene>
    <name evidence="1" type="ORF">LCGC14_2390790</name>
</gene>
<evidence type="ECO:0000313" key="1">
    <source>
        <dbReference type="EMBL" id="KKL26879.1"/>
    </source>
</evidence>